<dbReference type="EMBL" id="VNJI01000001">
    <property type="protein sequence ID" value="TVY11842.1"/>
    <property type="molecule type" value="Genomic_DNA"/>
</dbReference>
<dbReference type="OrthoDB" id="2624347at2"/>
<name>A0A559KI90_9BACL</name>
<sequence>MQRQVTKIIEAMAASQWNMAKIIEANRHVTEHIAHMTIEIPHKNPSFGDIELLTDNALSVAKNVAAYLNSLADLEDAIGDNLSLVMKEVNVPDGEE</sequence>
<keyword evidence="2" id="KW-1185">Reference proteome</keyword>
<organism evidence="1 2">
    <name type="scientific">Paenibacillus cremeus</name>
    <dbReference type="NCBI Taxonomy" id="2163881"/>
    <lineage>
        <taxon>Bacteria</taxon>
        <taxon>Bacillati</taxon>
        <taxon>Bacillota</taxon>
        <taxon>Bacilli</taxon>
        <taxon>Bacillales</taxon>
        <taxon>Paenibacillaceae</taxon>
        <taxon>Paenibacillus</taxon>
    </lineage>
</organism>
<gene>
    <name evidence="1" type="ORF">FPZ49_00675</name>
</gene>
<dbReference type="AlphaFoldDB" id="A0A559KI90"/>
<dbReference type="RefSeq" id="WP_144842424.1">
    <property type="nucleotide sequence ID" value="NZ_VNJI01000001.1"/>
</dbReference>
<accession>A0A559KI90</accession>
<evidence type="ECO:0000313" key="2">
    <source>
        <dbReference type="Proteomes" id="UP000317036"/>
    </source>
</evidence>
<evidence type="ECO:0000313" key="1">
    <source>
        <dbReference type="EMBL" id="TVY11842.1"/>
    </source>
</evidence>
<dbReference type="Proteomes" id="UP000317036">
    <property type="component" value="Unassembled WGS sequence"/>
</dbReference>
<protein>
    <submittedName>
        <fullName evidence="1">Nucleoside-diphosphate sugar epimerase</fullName>
    </submittedName>
</protein>
<reference evidence="1 2" key="1">
    <citation type="submission" date="2019-07" db="EMBL/GenBank/DDBJ databases">
        <authorList>
            <person name="Kim J."/>
        </authorList>
    </citation>
    <scope>NUCLEOTIDE SEQUENCE [LARGE SCALE GENOMIC DNA]</scope>
    <source>
        <strain evidence="1 2">JC52</strain>
    </source>
</reference>
<comment type="caution">
    <text evidence="1">The sequence shown here is derived from an EMBL/GenBank/DDBJ whole genome shotgun (WGS) entry which is preliminary data.</text>
</comment>
<proteinExistence type="predicted"/>